<organism evidence="2 3">
    <name type="scientific">Anaerobutyricum hallii</name>
    <dbReference type="NCBI Taxonomy" id="39488"/>
    <lineage>
        <taxon>Bacteria</taxon>
        <taxon>Bacillati</taxon>
        <taxon>Bacillota</taxon>
        <taxon>Clostridia</taxon>
        <taxon>Lachnospirales</taxon>
        <taxon>Lachnospiraceae</taxon>
        <taxon>Anaerobutyricum</taxon>
    </lineage>
</organism>
<reference evidence="2 3" key="1">
    <citation type="submission" date="2018-08" db="EMBL/GenBank/DDBJ databases">
        <title>A genome reference for cultivated species of the human gut microbiota.</title>
        <authorList>
            <person name="Zou Y."/>
            <person name="Xue W."/>
            <person name="Luo G."/>
        </authorList>
    </citation>
    <scope>NUCLEOTIDE SEQUENCE [LARGE SCALE GENOMIC DNA]</scope>
    <source>
        <strain evidence="2 3">AF45-14BH</strain>
    </source>
</reference>
<gene>
    <name evidence="2" type="ORF">DW068_06120</name>
</gene>
<dbReference type="EMBL" id="QRNJ01000018">
    <property type="protein sequence ID" value="RHK39944.1"/>
    <property type="molecule type" value="Genomic_DNA"/>
</dbReference>
<evidence type="ECO:0000313" key="2">
    <source>
        <dbReference type="EMBL" id="RHK39944.1"/>
    </source>
</evidence>
<sequence length="171" mass="19797">MARIDKLERARQEGMSYALEVAKKKGIEGLEEELRMRGITGIPIGVSRSAVDKVIENIKNQTLDTVNILTAMTLHDEFGFGAARIERFRKRFDFKTECLMEDYVTWLEMIDALKKETGLEYAIRMNDKDVKHKEPARKQAVPYASRQHRRNTERSAKRIARKAKKLDTLRG</sequence>
<dbReference type="AlphaFoldDB" id="A0A415G8C6"/>
<evidence type="ECO:0000256" key="1">
    <source>
        <dbReference type="SAM" id="MobiDB-lite"/>
    </source>
</evidence>
<dbReference type="Proteomes" id="UP000283497">
    <property type="component" value="Unassembled WGS sequence"/>
</dbReference>
<proteinExistence type="predicted"/>
<dbReference type="RefSeq" id="WP_118314350.1">
    <property type="nucleotide sequence ID" value="NZ_QRNJ01000018.1"/>
</dbReference>
<comment type="caution">
    <text evidence="2">The sequence shown here is derived from an EMBL/GenBank/DDBJ whole genome shotgun (WGS) entry which is preliminary data.</text>
</comment>
<protein>
    <submittedName>
        <fullName evidence="2">Uncharacterized protein</fullName>
    </submittedName>
</protein>
<accession>A0A415G8C6</accession>
<feature type="region of interest" description="Disordered" evidence="1">
    <location>
        <begin position="130"/>
        <end position="171"/>
    </location>
</feature>
<name>A0A415G8C6_9FIRM</name>
<evidence type="ECO:0000313" key="3">
    <source>
        <dbReference type="Proteomes" id="UP000283497"/>
    </source>
</evidence>